<keyword evidence="2" id="KW-1185">Reference proteome</keyword>
<protein>
    <submittedName>
        <fullName evidence="1">IS630 family transposase ISMdi1</fullName>
    </submittedName>
</protein>
<name>A0ABQ4QN90_9HYPH</name>
<evidence type="ECO:0000313" key="2">
    <source>
        <dbReference type="Proteomes" id="UP001055117"/>
    </source>
</evidence>
<gene>
    <name evidence="1" type="ORF">AFCDBAGC_4606</name>
</gene>
<dbReference type="EMBL" id="BPQG01000087">
    <property type="protein sequence ID" value="GJD46722.1"/>
    <property type="molecule type" value="Genomic_DNA"/>
</dbReference>
<evidence type="ECO:0000313" key="1">
    <source>
        <dbReference type="EMBL" id="GJD46722.1"/>
    </source>
</evidence>
<reference evidence="1 2" key="1">
    <citation type="journal article" date="2021" name="Front. Microbiol.">
        <title>Comprehensive Comparative Genomics and Phenotyping of Methylobacterium Species.</title>
        <authorList>
            <person name="Alessa O."/>
            <person name="Ogura Y."/>
            <person name="Fujitani Y."/>
            <person name="Takami H."/>
            <person name="Hayashi T."/>
            <person name="Sahin N."/>
            <person name="Tani A."/>
        </authorList>
    </citation>
    <scope>NUCLEOTIDE SEQUENCE [LARGE SCALE GENOMIC DNA]</scope>
    <source>
        <strain evidence="1 2">DSM 23679</strain>
    </source>
</reference>
<organism evidence="1 2">
    <name type="scientific">Methylobacterium cerastii</name>
    <dbReference type="NCBI Taxonomy" id="932741"/>
    <lineage>
        <taxon>Bacteria</taxon>
        <taxon>Pseudomonadati</taxon>
        <taxon>Pseudomonadota</taxon>
        <taxon>Alphaproteobacteria</taxon>
        <taxon>Hyphomicrobiales</taxon>
        <taxon>Methylobacteriaceae</taxon>
        <taxon>Methylobacterium</taxon>
    </lineage>
</organism>
<proteinExistence type="predicted"/>
<dbReference type="SUPFAM" id="SSF46689">
    <property type="entry name" value="Homeodomain-like"/>
    <property type="match status" value="1"/>
</dbReference>
<sequence>MPSALSVDLRERVVAAVEEGASRRQAAKLFGVSPTSAIRWYESFAQEGRIAPKPMGGDQRSQTIEAQADLIVSTYEAKPEIFLPELQEKLAKRGLRVGVSSLSRFFKRHGITRKKTPATRPSRIGRT</sequence>
<dbReference type="Pfam" id="PF13384">
    <property type="entry name" value="HTH_23"/>
    <property type="match status" value="1"/>
</dbReference>
<dbReference type="InterPro" id="IPR009057">
    <property type="entry name" value="Homeodomain-like_sf"/>
</dbReference>
<accession>A0ABQ4QN90</accession>
<comment type="caution">
    <text evidence="1">The sequence shown here is derived from an EMBL/GenBank/DDBJ whole genome shotgun (WGS) entry which is preliminary data.</text>
</comment>
<dbReference type="Proteomes" id="UP001055117">
    <property type="component" value="Unassembled WGS sequence"/>
</dbReference>